<keyword evidence="1" id="KW-0472">Membrane</keyword>
<accession>A0A8B3CWA7</accession>
<dbReference type="SUPFAM" id="SSF48452">
    <property type="entry name" value="TPR-like"/>
    <property type="match status" value="1"/>
</dbReference>
<feature type="transmembrane region" description="Helical" evidence="1">
    <location>
        <begin position="223"/>
        <end position="247"/>
    </location>
</feature>
<dbReference type="Gene3D" id="6.10.340.10">
    <property type="match status" value="1"/>
</dbReference>
<proteinExistence type="predicted"/>
<dbReference type="PANTHER" id="PTHR32089:SF114">
    <property type="entry name" value="METHYL-ACCEPTING CHEMOTAXIS PROTEIN MCPB"/>
    <property type="match status" value="1"/>
</dbReference>
<dbReference type="PROSITE" id="PS50885">
    <property type="entry name" value="HAMP"/>
    <property type="match status" value="1"/>
</dbReference>
<comment type="caution">
    <text evidence="3">The sequence shown here is derived from an EMBL/GenBank/DDBJ whole genome shotgun (WGS) entry which is preliminary data.</text>
</comment>
<feature type="transmembrane region" description="Helical" evidence="1">
    <location>
        <begin position="431"/>
        <end position="455"/>
    </location>
</feature>
<feature type="transmembrane region" description="Helical" evidence="1">
    <location>
        <begin position="104"/>
        <end position="125"/>
    </location>
</feature>
<dbReference type="CDD" id="cd06225">
    <property type="entry name" value="HAMP"/>
    <property type="match status" value="1"/>
</dbReference>
<dbReference type="InterPro" id="IPR011990">
    <property type="entry name" value="TPR-like_helical_dom_sf"/>
</dbReference>
<dbReference type="GO" id="GO:0016020">
    <property type="term" value="C:membrane"/>
    <property type="evidence" value="ECO:0007669"/>
    <property type="project" value="InterPro"/>
</dbReference>
<sequence>MNHIFQLNYYSIGYVSATMFSIFLLIYLVTLPKKSKQTRLLICYFLFTLIFNFGFLLRASVFSEDIAKPASFLIALYTCFANVMLVSFVYSFPRNRTEKEAQSIVFALIFAGCAGYSYYVLRNLYSPVSYNFDTQLYEFQTPESTAPMGILHFLTFIWILIVIFRKTIQEEKEFRIDGNIKDKSFFRLFSPNANILRSLGWAVLLHTCFSSIYVLYATNRIPFAYFQLLLTTAASLQLFIYTIIYLNNSPQPSTFMIKIVGVTLVSILIILTIVSKFAFRINEVYFDEIRNLEIKEVIRNINHLKEKVLSDNLLYIVSLSKKSSLSEDHCRIQYSRLDEINEEVLNSSDIEKSLRNVWQNHLNESHESIEWGNYSELDKTPSMQISPRMYRSLKNKNKIKILTIYYLIKDGDNIYEIAYPFQIYSKTVHSIAITFLIIILITALSIILLFPYFFYRGLIRPLLGLLNGVKEVNEGKYNVKIPIHAEDEIGFLSRSFNHMVDSIRSSQERLKEFAETLEEKVKKRTFELQQSLDKVQELKTKQDSDYYLTSLLIQPLAQNKSDSENVFVEFLTEQKKKFQFKRWSSEIGGDLCVSSKISLKGRNYTAILNGDAMGKSMQGAGGALVLGSVFKAILERSRYLDIMSSYPETWLKNTFIELHNIFISFDGTMLASGFISLLDDESGLLYYVNAAHPLPVFYRQGIAMFLPHKYQYRKLGMQISLETDLFINLFKLEPDDVIIIASDGREDILIEDENGENMNDNEDFFLQCVELGNGRLQNILQEIKSRGEIVDDISLIRVEYKPVQVKNEIHTGEYEEIINRAEKEFRQRNYENAISVLHSLTDLNDDYKKDARILKQLTKSYFQTKNYKKTLNVALSYLEIAPEESEIIFIIVECYWFEGDLKRAADFGERLRLRSPEHKKNSILLSEIYKTLGKYDRAKSMIAEIKYFEKGEYPF</sequence>
<dbReference type="InterPro" id="IPR036457">
    <property type="entry name" value="PPM-type-like_dom_sf"/>
</dbReference>
<reference evidence="4" key="1">
    <citation type="submission" date="2018-05" db="EMBL/GenBank/DDBJ databases">
        <title>Leptospira yasudae sp. nov. and Leptospira stimsonii sp. nov., two pathogenic species of the genus Leptospira isolated from environmental sources.</title>
        <authorList>
            <person name="Casanovas-Massana A."/>
            <person name="Hamond C."/>
            <person name="Santos L.A."/>
            <person name="Hacker K.P."/>
            <person name="Balassiano I."/>
            <person name="Medeiros M.A."/>
            <person name="Reis M.G."/>
            <person name="Ko A.I."/>
            <person name="Wunder E.A."/>
        </authorList>
    </citation>
    <scope>NUCLEOTIDE SEQUENCE [LARGE SCALE GENOMIC DNA]</scope>
    <source>
        <strain evidence="4">AMB6-RJ</strain>
    </source>
</reference>
<dbReference type="EMBL" id="QHCS01000001">
    <property type="protein sequence ID" value="RHX88220.1"/>
    <property type="molecule type" value="Genomic_DNA"/>
</dbReference>
<dbReference type="SMART" id="SM00304">
    <property type="entry name" value="HAMP"/>
    <property type="match status" value="1"/>
</dbReference>
<organism evidence="3 4">
    <name type="scientific">Leptospira stimsonii</name>
    <dbReference type="NCBI Taxonomy" id="2202203"/>
    <lineage>
        <taxon>Bacteria</taxon>
        <taxon>Pseudomonadati</taxon>
        <taxon>Spirochaetota</taxon>
        <taxon>Spirochaetia</taxon>
        <taxon>Leptospirales</taxon>
        <taxon>Leptospiraceae</taxon>
        <taxon>Leptospira</taxon>
    </lineage>
</organism>
<dbReference type="InterPro" id="IPR001932">
    <property type="entry name" value="PPM-type_phosphatase-like_dom"/>
</dbReference>
<dbReference type="AlphaFoldDB" id="A0A8B3CWA7"/>
<dbReference type="Gene3D" id="1.25.40.10">
    <property type="entry name" value="Tetratricopeptide repeat domain"/>
    <property type="match status" value="1"/>
</dbReference>
<dbReference type="PANTHER" id="PTHR32089">
    <property type="entry name" value="METHYL-ACCEPTING CHEMOTAXIS PROTEIN MCPB"/>
    <property type="match status" value="1"/>
</dbReference>
<dbReference type="Pfam" id="PF00672">
    <property type="entry name" value="HAMP"/>
    <property type="match status" value="1"/>
</dbReference>
<evidence type="ECO:0000256" key="1">
    <source>
        <dbReference type="SAM" id="Phobius"/>
    </source>
</evidence>
<dbReference type="SMART" id="SM00331">
    <property type="entry name" value="PP2C_SIG"/>
    <property type="match status" value="1"/>
</dbReference>
<keyword evidence="1" id="KW-1133">Transmembrane helix</keyword>
<feature type="transmembrane region" description="Helical" evidence="1">
    <location>
        <begin position="41"/>
        <end position="60"/>
    </location>
</feature>
<gene>
    <name evidence="3" type="ORF">DLM78_04495</name>
</gene>
<dbReference type="SUPFAM" id="SSF81606">
    <property type="entry name" value="PP2C-like"/>
    <property type="match status" value="1"/>
</dbReference>
<evidence type="ECO:0000313" key="3">
    <source>
        <dbReference type="EMBL" id="RHX88220.1"/>
    </source>
</evidence>
<feature type="domain" description="HAMP" evidence="2">
    <location>
        <begin position="456"/>
        <end position="508"/>
    </location>
</feature>
<protein>
    <recommendedName>
        <fullName evidence="2">HAMP domain-containing protein</fullName>
    </recommendedName>
</protein>
<feature type="transmembrane region" description="Helical" evidence="1">
    <location>
        <begin position="12"/>
        <end position="29"/>
    </location>
</feature>
<dbReference type="Proteomes" id="UP000266669">
    <property type="component" value="Unassembled WGS sequence"/>
</dbReference>
<evidence type="ECO:0000313" key="4">
    <source>
        <dbReference type="Proteomes" id="UP000266669"/>
    </source>
</evidence>
<keyword evidence="1" id="KW-0812">Transmembrane</keyword>
<dbReference type="Pfam" id="PF07228">
    <property type="entry name" value="SpoIIE"/>
    <property type="match status" value="1"/>
</dbReference>
<evidence type="ECO:0000259" key="2">
    <source>
        <dbReference type="PROSITE" id="PS50885"/>
    </source>
</evidence>
<feature type="transmembrane region" description="Helical" evidence="1">
    <location>
        <begin position="72"/>
        <end position="92"/>
    </location>
</feature>
<name>A0A8B3CWA7_9LEPT</name>
<feature type="transmembrane region" description="Helical" evidence="1">
    <location>
        <begin position="145"/>
        <end position="164"/>
    </location>
</feature>
<dbReference type="InterPro" id="IPR003660">
    <property type="entry name" value="HAMP_dom"/>
</dbReference>
<feature type="transmembrane region" description="Helical" evidence="1">
    <location>
        <begin position="259"/>
        <end position="279"/>
    </location>
</feature>
<dbReference type="Gene3D" id="3.60.40.10">
    <property type="entry name" value="PPM-type phosphatase domain"/>
    <property type="match status" value="1"/>
</dbReference>
<dbReference type="GO" id="GO:0007165">
    <property type="term" value="P:signal transduction"/>
    <property type="evidence" value="ECO:0007669"/>
    <property type="project" value="InterPro"/>
</dbReference>
<dbReference type="SUPFAM" id="SSF158472">
    <property type="entry name" value="HAMP domain-like"/>
    <property type="match status" value="1"/>
</dbReference>